<reference evidence="2" key="1">
    <citation type="submission" date="2019-08" db="EMBL/GenBank/DDBJ databases">
        <authorList>
            <person name="Kucharzyk K."/>
            <person name="Murdoch R.W."/>
            <person name="Higgins S."/>
            <person name="Loffler F."/>
        </authorList>
    </citation>
    <scope>NUCLEOTIDE SEQUENCE</scope>
</reference>
<feature type="domain" description="CRISPR-associated protein Cas6 C-terminal" evidence="1">
    <location>
        <begin position="49"/>
        <end position="165"/>
    </location>
</feature>
<comment type="caution">
    <text evidence="2">The sequence shown here is derived from an EMBL/GenBank/DDBJ whole genome shotgun (WGS) entry which is preliminary data.</text>
</comment>
<dbReference type="AlphaFoldDB" id="A0A645HRZ2"/>
<dbReference type="InterPro" id="IPR019267">
    <property type="entry name" value="CRISPR-assoc_Cas6_C"/>
</dbReference>
<accession>A0A645HRZ2</accession>
<evidence type="ECO:0000313" key="2">
    <source>
        <dbReference type="EMBL" id="MPN41828.1"/>
    </source>
</evidence>
<gene>
    <name evidence="2" type="ORF">SDC9_189383</name>
</gene>
<organism evidence="2">
    <name type="scientific">bioreactor metagenome</name>
    <dbReference type="NCBI Taxonomy" id="1076179"/>
    <lineage>
        <taxon>unclassified sequences</taxon>
        <taxon>metagenomes</taxon>
        <taxon>ecological metagenomes</taxon>
    </lineage>
</organism>
<protein>
    <recommendedName>
        <fullName evidence="1">CRISPR-associated protein Cas6 C-terminal domain-containing protein</fullName>
    </recommendedName>
</protein>
<dbReference type="Gene3D" id="3.30.70.1900">
    <property type="match status" value="1"/>
</dbReference>
<evidence type="ECO:0000259" key="1">
    <source>
        <dbReference type="Pfam" id="PF10040"/>
    </source>
</evidence>
<sequence length="169" mass="19596">MDSSCQEIILDMDQERHFIIKSKKIQYLTKTGLRNIYYQSDALFPLFILHFRSPTVFDRHGEYVFFPDTQALFQNLMEQYSFILDRTEQINGKLLKEICEYTEITTYCVSFTSYLVNNVPIPGFIGEVRINCHGNQVLRNYIAMLLILAEYTGVGVFTDLGMGAVSLEF</sequence>
<name>A0A645HRZ2_9ZZZZ</name>
<dbReference type="Pfam" id="PF10040">
    <property type="entry name" value="CRISPR_Cas6"/>
    <property type="match status" value="1"/>
</dbReference>
<dbReference type="EMBL" id="VSSQ01099125">
    <property type="protein sequence ID" value="MPN41828.1"/>
    <property type="molecule type" value="Genomic_DNA"/>
</dbReference>
<dbReference type="CDD" id="cd21141">
    <property type="entry name" value="Cas6_III-like"/>
    <property type="match status" value="1"/>
</dbReference>
<proteinExistence type="predicted"/>